<evidence type="ECO:0000256" key="4">
    <source>
        <dbReference type="ARBA" id="ARBA00022729"/>
    </source>
</evidence>
<dbReference type="PROSITE" id="PS50941">
    <property type="entry name" value="CHIT_BIND_I_2"/>
    <property type="match status" value="1"/>
</dbReference>
<feature type="compositionally biased region" description="Low complexity" evidence="6">
    <location>
        <begin position="344"/>
        <end position="365"/>
    </location>
</feature>
<reference evidence="9 10" key="1">
    <citation type="journal article" date="2020" name="G3 (Bethesda)">
        <title>Improved Reference Genome for Cyclotella cryptica CCMP332, a Model for Cell Wall Morphogenesis, Salinity Adaptation, and Lipid Production in Diatoms (Bacillariophyta).</title>
        <authorList>
            <person name="Roberts W.R."/>
            <person name="Downey K.M."/>
            <person name="Ruck E.C."/>
            <person name="Traller J.C."/>
            <person name="Alverson A.J."/>
        </authorList>
    </citation>
    <scope>NUCLEOTIDE SEQUENCE [LARGE SCALE GENOMIC DNA]</scope>
    <source>
        <strain evidence="9 10">CCMP332</strain>
    </source>
</reference>
<feature type="compositionally biased region" description="Low complexity" evidence="6">
    <location>
        <begin position="436"/>
        <end position="473"/>
    </location>
</feature>
<dbReference type="InterPro" id="IPR036861">
    <property type="entry name" value="Endochitinase-like_sf"/>
</dbReference>
<feature type="compositionally biased region" description="Low complexity" evidence="6">
    <location>
        <begin position="404"/>
        <end position="413"/>
    </location>
</feature>
<accession>A0ABD3P1Z5</accession>
<feature type="compositionally biased region" description="Low complexity" evidence="6">
    <location>
        <begin position="388"/>
        <end position="397"/>
    </location>
</feature>
<dbReference type="Gene3D" id="3.30.60.10">
    <property type="entry name" value="Endochitinase-like"/>
    <property type="match status" value="2"/>
</dbReference>
<keyword evidence="3 5" id="KW-0147">Chitin-binding</keyword>
<evidence type="ECO:0000256" key="5">
    <source>
        <dbReference type="PROSITE-ProRule" id="PRU00261"/>
    </source>
</evidence>
<name>A0ABD3P1Z5_9STRA</name>
<dbReference type="Gene3D" id="2.60.40.10">
    <property type="entry name" value="Immunoglobulins"/>
    <property type="match status" value="3"/>
</dbReference>
<feature type="disulfide bond" evidence="5">
    <location>
        <begin position="96"/>
        <end position="110"/>
    </location>
</feature>
<dbReference type="PANTHER" id="PTHR23303:SF15">
    <property type="entry name" value="COLOSSIN-A"/>
    <property type="match status" value="1"/>
</dbReference>
<dbReference type="EMBL" id="JABMIG020000290">
    <property type="protein sequence ID" value="KAL3782315.1"/>
    <property type="molecule type" value="Genomic_DNA"/>
</dbReference>
<feature type="chain" id="PRO_5044744896" description="Chitin-binding type-1 domain-containing protein" evidence="7">
    <location>
        <begin position="16"/>
        <end position="1332"/>
    </location>
</feature>
<dbReference type="SUPFAM" id="SSF57016">
    <property type="entry name" value="Plant lectins/antimicrobial peptides"/>
    <property type="match status" value="2"/>
</dbReference>
<gene>
    <name evidence="9" type="ORF">HJC23_001923</name>
</gene>
<dbReference type="InterPro" id="IPR001002">
    <property type="entry name" value="Chitin-bd_1"/>
</dbReference>
<evidence type="ECO:0000256" key="3">
    <source>
        <dbReference type="ARBA" id="ARBA00022669"/>
    </source>
</evidence>
<dbReference type="SUPFAM" id="SSF117074">
    <property type="entry name" value="Hypothetical protein PA1324"/>
    <property type="match status" value="3"/>
</dbReference>
<dbReference type="InterPro" id="IPR051417">
    <property type="entry name" value="SDr/BOS_complex"/>
</dbReference>
<dbReference type="PRINTS" id="PR01217">
    <property type="entry name" value="PRICHEXTENSN"/>
</dbReference>
<keyword evidence="2" id="KW-0964">Secreted</keyword>
<evidence type="ECO:0000256" key="2">
    <source>
        <dbReference type="ARBA" id="ARBA00022525"/>
    </source>
</evidence>
<feature type="region of interest" description="Disordered" evidence="6">
    <location>
        <begin position="344"/>
        <end position="583"/>
    </location>
</feature>
<evidence type="ECO:0000313" key="9">
    <source>
        <dbReference type="EMBL" id="KAL3782315.1"/>
    </source>
</evidence>
<keyword evidence="5" id="KW-1015">Disulfide bond</keyword>
<keyword evidence="10" id="KW-1185">Reference proteome</keyword>
<dbReference type="Proteomes" id="UP001516023">
    <property type="component" value="Unassembled WGS sequence"/>
</dbReference>
<evidence type="ECO:0000313" key="10">
    <source>
        <dbReference type="Proteomes" id="UP001516023"/>
    </source>
</evidence>
<protein>
    <recommendedName>
        <fullName evidence="8">Chitin-binding type-1 domain-containing protein</fullName>
    </recommendedName>
</protein>
<dbReference type="InterPro" id="IPR033764">
    <property type="entry name" value="Sdr_B"/>
</dbReference>
<proteinExistence type="predicted"/>
<sequence length="1332" mass="143065">MVILTSTVFPMAVLSSSSPNCGWQTIDLDLNSPTYNPNGLSCDSGKCCSKDGFCSSGTNDCQAGCQSAFGSCDAPVCGFGVEDDIGSIVCSMTSQCCSKEGFCGTEDDACGIGCQYGNCKHTVPWIDGNPPPDGSDSDSIPEYSTSSCMRDVYDHFVNKDGDHPVCRAKDVHSFTATLVGDHNPSSCKRASTIIVTFAAGFTVNSAVGRHDIAMYTARDALCHGDTPSINDGNCARDGSSCSVTVMGDSDIALDPRIKYDDKIGGNDSCADISDKGMFEFAPRTLEIPCEGRYKDGEWTHKVVLQTCISWRQPGGDINCDEYGAFPGATSNACEYIELEIPIISPTSSPTVKPTSFPTTKPTKIPTRPPTYAPTIKPSKNPTAPPTFIPTSKPTKIPTAPPTSTPTSKPTKNPTAPPTSAPTNKPTKNPTAPPTLAPSQSPSSSPSLSPSHLPSMSPTSSPSQQPSKSPSTSPSSPPSQGPSASPSNSPSLSPSASPSQSPSMSPSMSPTSSPTEKPTISPSRPPSASPTSSPSQSPSVSPSTSPSRTPTAPPSNKPTLSSGVGNKVWDDLNANGIQDPGEPGIENVEVRLRSQDGAVVSTTHTGPKGYYKFDNIVPGTYSVEFSLPSGYKFTKSADLFGDLHFDSSSYPADGSYLFEDVTSDAHVDSGITDTFDLEPGEINLSLDAGVYRPSKIIGVVWHDLNANGVRDPQEPGIPDASITLYNDDDENIATTKTDSLGNYLFDELIPKTYYGKIQPPNSDYFLSPMGRGTPLTYSDFDPNSRINSPVTLQSGDINQGYFDAGLYLLASVGDLVWLDLNYDGIQDTDEPGFPFPVTINLYDYLNKELLSTFTTGTTGAYAFKHLTPGNYELEFLLEEGDTLSPPFKGSDKALDSNVDPKTNKALVTLISGEVNDSVDAGIISEAPYYPDWTFETQVCTNDGFDPDWMSQNEGRIYLYRNKEECCQNHFWWRMTQCMANEQYKFYRNGEICDVKIDFDFWQGEATWSESTLFDTKDECCANLFYYDFTGCMERSPVDFKFDFCLDLASLVPPVDCQTADIYANVIEDAMNLQLGDDSDTNVTLIGDVALTKIDGGAGSTVCGGRLGDQGFINNQTGSVPDLSNPPSSTTVCGVISTRSYNCTQDVCLVAKYDKIVNDLTASINDGSMTNVLQARATGRLPPVPELKQAAAIPGTFSTSNLLLPATISSQLGETKFFKDGQKCGTKTAFASWEIPYDSLIDCCTANFNWQFDTCCAQGGGCNDNASISNPMVTPTMTLLYYPTWTSGSLCDRKPQDSFEVWDLTYTSLKECCKDKFAWDYDNCCQSSGMGGCV</sequence>
<comment type="subcellular location">
    <subcellularLocation>
        <location evidence="1">Secreted</location>
    </subcellularLocation>
</comment>
<dbReference type="GO" id="GO:0005576">
    <property type="term" value="C:extracellular region"/>
    <property type="evidence" value="ECO:0007669"/>
    <property type="project" value="UniProtKB-SubCell"/>
</dbReference>
<evidence type="ECO:0000256" key="7">
    <source>
        <dbReference type="SAM" id="SignalP"/>
    </source>
</evidence>
<evidence type="ECO:0000256" key="6">
    <source>
        <dbReference type="SAM" id="MobiDB-lite"/>
    </source>
</evidence>
<comment type="caution">
    <text evidence="5">Lacks conserved residue(s) required for the propagation of feature annotation.</text>
</comment>
<comment type="caution">
    <text evidence="9">The sequence shown here is derived from an EMBL/GenBank/DDBJ whole genome shotgun (WGS) entry which is preliminary data.</text>
</comment>
<evidence type="ECO:0000259" key="8">
    <source>
        <dbReference type="PROSITE" id="PS50941"/>
    </source>
</evidence>
<dbReference type="Pfam" id="PF17210">
    <property type="entry name" value="SdrD_B"/>
    <property type="match status" value="3"/>
</dbReference>
<feature type="signal peptide" evidence="7">
    <location>
        <begin position="1"/>
        <end position="15"/>
    </location>
</feature>
<dbReference type="PANTHER" id="PTHR23303">
    <property type="entry name" value="CARBOXYPEPTIDASE REGULATORY REGION-CONTAINING"/>
    <property type="match status" value="1"/>
</dbReference>
<dbReference type="GO" id="GO:0008061">
    <property type="term" value="F:chitin binding"/>
    <property type="evidence" value="ECO:0007669"/>
    <property type="project" value="UniProtKB-UniRule"/>
</dbReference>
<dbReference type="InterPro" id="IPR013783">
    <property type="entry name" value="Ig-like_fold"/>
</dbReference>
<keyword evidence="4 7" id="KW-0732">Signal</keyword>
<feature type="compositionally biased region" description="Low complexity" evidence="6">
    <location>
        <begin position="528"/>
        <end position="549"/>
    </location>
</feature>
<feature type="compositionally biased region" description="Low complexity" evidence="6">
    <location>
        <begin position="420"/>
        <end position="429"/>
    </location>
</feature>
<evidence type="ECO:0000256" key="1">
    <source>
        <dbReference type="ARBA" id="ARBA00004613"/>
    </source>
</evidence>
<feature type="compositionally biased region" description="Low complexity" evidence="6">
    <location>
        <begin position="480"/>
        <end position="521"/>
    </location>
</feature>
<feature type="domain" description="Chitin-binding type-1" evidence="8">
    <location>
        <begin position="74"/>
        <end position="121"/>
    </location>
</feature>
<organism evidence="9 10">
    <name type="scientific">Cyclotella cryptica</name>
    <dbReference type="NCBI Taxonomy" id="29204"/>
    <lineage>
        <taxon>Eukaryota</taxon>
        <taxon>Sar</taxon>
        <taxon>Stramenopiles</taxon>
        <taxon>Ochrophyta</taxon>
        <taxon>Bacillariophyta</taxon>
        <taxon>Coscinodiscophyceae</taxon>
        <taxon>Thalassiosirophycidae</taxon>
        <taxon>Stephanodiscales</taxon>
        <taxon>Stephanodiscaceae</taxon>
        <taxon>Cyclotella</taxon>
    </lineage>
</organism>